<keyword evidence="1" id="KW-0472">Membrane</keyword>
<evidence type="ECO:0000256" key="1">
    <source>
        <dbReference type="SAM" id="Phobius"/>
    </source>
</evidence>
<dbReference type="AlphaFoldDB" id="A0A430Q880"/>
<name>A0A430Q880_SCHBO</name>
<keyword evidence="1" id="KW-0812">Transmembrane</keyword>
<feature type="transmembrane region" description="Helical" evidence="1">
    <location>
        <begin position="6"/>
        <end position="26"/>
    </location>
</feature>
<evidence type="ECO:0000313" key="3">
    <source>
        <dbReference type="Proteomes" id="UP000290809"/>
    </source>
</evidence>
<protein>
    <submittedName>
        <fullName evidence="2">Uncharacterized protein</fullName>
    </submittedName>
</protein>
<sequence>MRIFFIAEMVHLLIYAVICIRCLGWLRKCIFYSLKDIGNGN</sequence>
<evidence type="ECO:0000313" key="2">
    <source>
        <dbReference type="EMBL" id="RTG83865.1"/>
    </source>
</evidence>
<organism evidence="2 3">
    <name type="scientific">Schistosoma bovis</name>
    <name type="common">Blood fluke</name>
    <dbReference type="NCBI Taxonomy" id="6184"/>
    <lineage>
        <taxon>Eukaryota</taxon>
        <taxon>Metazoa</taxon>
        <taxon>Spiralia</taxon>
        <taxon>Lophotrochozoa</taxon>
        <taxon>Platyhelminthes</taxon>
        <taxon>Trematoda</taxon>
        <taxon>Digenea</taxon>
        <taxon>Strigeidida</taxon>
        <taxon>Schistosomatoidea</taxon>
        <taxon>Schistosomatidae</taxon>
        <taxon>Schistosoma</taxon>
    </lineage>
</organism>
<accession>A0A430Q880</accession>
<reference evidence="2 3" key="1">
    <citation type="journal article" date="2019" name="PLoS Pathog.">
        <title>Genome sequence of the bovine parasite Schistosoma bovis Tanzania.</title>
        <authorList>
            <person name="Oey H."/>
            <person name="Zakrzewski M."/>
            <person name="Gobert G."/>
            <person name="Gravermann K."/>
            <person name="Stoye J."/>
            <person name="Jones M."/>
            <person name="Mcmanus D."/>
            <person name="Krause L."/>
        </authorList>
    </citation>
    <scope>NUCLEOTIDE SEQUENCE [LARGE SCALE GENOMIC DNA]</scope>
    <source>
        <strain evidence="2 3">TAN1997</strain>
    </source>
</reference>
<keyword evidence="1" id="KW-1133">Transmembrane helix</keyword>
<keyword evidence="3" id="KW-1185">Reference proteome</keyword>
<proteinExistence type="predicted"/>
<comment type="caution">
    <text evidence="2">The sequence shown here is derived from an EMBL/GenBank/DDBJ whole genome shotgun (WGS) entry which is preliminary data.</text>
</comment>
<gene>
    <name evidence="2" type="ORF">DC041_0001887</name>
</gene>
<dbReference type="EMBL" id="QMKO01002334">
    <property type="protein sequence ID" value="RTG83865.1"/>
    <property type="molecule type" value="Genomic_DNA"/>
</dbReference>
<dbReference type="Proteomes" id="UP000290809">
    <property type="component" value="Unassembled WGS sequence"/>
</dbReference>